<dbReference type="GO" id="GO:0003676">
    <property type="term" value="F:nucleic acid binding"/>
    <property type="evidence" value="ECO:0007669"/>
    <property type="project" value="InterPro"/>
</dbReference>
<dbReference type="SUPFAM" id="SSF56672">
    <property type="entry name" value="DNA/RNA polymerases"/>
    <property type="match status" value="1"/>
</dbReference>
<dbReference type="InterPro" id="IPR043502">
    <property type="entry name" value="DNA/RNA_pol_sf"/>
</dbReference>
<feature type="compositionally biased region" description="Polar residues" evidence="3">
    <location>
        <begin position="357"/>
        <end position="385"/>
    </location>
</feature>
<feature type="compositionally biased region" description="Low complexity" evidence="3">
    <location>
        <begin position="409"/>
        <end position="435"/>
    </location>
</feature>
<sequence>MMLYSSLCAWINQFLACMGIYTRGGRLELLNKEMACTTLYYLDALFVSKPPQKALTTITANTNTIWLHHKRLGHPSFHVLKTMFPSLFSSIDVSTFQCDVCELAKQSRVSFSRSNTISCSPFDIIHSDVWGPAPIANISGARWYVTFIDDCTRFMWVFLLKNKSEVSSIIPIFCNMIHNQFSATIKRFRTDNALEYFNQTVSSYFLSKGIVHESSCPYTPQQNGTAERKNRHLLDVSRALLFQSNVPKHYWGEATLTACHLINKILSRVLQNKSPLESLRHFFPQTRISSDLDLRVFGCTSFVHIPPPHRGKLDPRSIKCIFLGYSPTQKGYKCYNPTTRKTYTSADVTFHEDTPFHTPTSLPVSQDTPHPSPLPTYTITSSPPHTISYPPKPLSPDIPSPPPPHDHPSPSLDVSATSPTSQQSSTSPEPQSNTPPDHPIPTPTKSTTHDPSSPLPVTKVYSRKNRFTPLLTHDQLADPGNVSSSPPPSPPIALRKGVRQCTKTPLYPLANFVTIDNFSPSHALFVQRLDEIPIPNSVSEALGKKEWRDAMQEEIRALEKNHTWDIVTKPPGRHVVGCRWIFTVKYKADGSLERYKARLVAKGYTQTYGIDYQETFAPVAKLNTVRILLSLASHFDWPLLQFDVKNAFLHGDLHDEIYMYIPPGFNKTSTRTSTHVCHLKKALYGLKQSPRAWFDRFTQVVLAAGYSQSQGDHTLFYKHSRPNGVTIVLVYVDDIIVTGNDPVEKQRLEGQLKSKFEMKSLGPLKYFLGIEVARSSEGIFISQQNTLQIC</sequence>
<keyword evidence="2" id="KW-0378">Hydrolase</keyword>
<evidence type="ECO:0000259" key="4">
    <source>
        <dbReference type="PROSITE" id="PS50994"/>
    </source>
</evidence>
<organism evidence="5 6">
    <name type="scientific">Cuscuta europaea</name>
    <name type="common">European dodder</name>
    <dbReference type="NCBI Taxonomy" id="41803"/>
    <lineage>
        <taxon>Eukaryota</taxon>
        <taxon>Viridiplantae</taxon>
        <taxon>Streptophyta</taxon>
        <taxon>Embryophyta</taxon>
        <taxon>Tracheophyta</taxon>
        <taxon>Spermatophyta</taxon>
        <taxon>Magnoliopsida</taxon>
        <taxon>eudicotyledons</taxon>
        <taxon>Gunneridae</taxon>
        <taxon>Pentapetalae</taxon>
        <taxon>asterids</taxon>
        <taxon>lamiids</taxon>
        <taxon>Solanales</taxon>
        <taxon>Convolvulaceae</taxon>
        <taxon>Cuscuteae</taxon>
        <taxon>Cuscuta</taxon>
        <taxon>Cuscuta subgen. Cuscuta</taxon>
    </lineage>
</organism>
<feature type="compositionally biased region" description="Pro residues" evidence="3">
    <location>
        <begin position="390"/>
        <end position="403"/>
    </location>
</feature>
<dbReference type="InterPro" id="IPR057670">
    <property type="entry name" value="SH3_retrovirus"/>
</dbReference>
<dbReference type="GO" id="GO:0046872">
    <property type="term" value="F:metal ion binding"/>
    <property type="evidence" value="ECO:0007669"/>
    <property type="project" value="UniProtKB-KW"/>
</dbReference>
<dbReference type="Pfam" id="PF13976">
    <property type="entry name" value="gag_pre-integrs"/>
    <property type="match status" value="1"/>
</dbReference>
<dbReference type="Pfam" id="PF00665">
    <property type="entry name" value="rve"/>
    <property type="match status" value="1"/>
</dbReference>
<dbReference type="Proteomes" id="UP001152484">
    <property type="component" value="Unassembled WGS sequence"/>
</dbReference>
<name>A0A9P0Z3R8_CUSEU</name>
<evidence type="ECO:0000256" key="2">
    <source>
        <dbReference type="ARBA" id="ARBA00022801"/>
    </source>
</evidence>
<keyword evidence="6" id="KW-1185">Reference proteome</keyword>
<keyword evidence="1" id="KW-0479">Metal-binding</keyword>
<dbReference type="Pfam" id="PF25597">
    <property type="entry name" value="SH3_retrovirus"/>
    <property type="match status" value="1"/>
</dbReference>
<dbReference type="InterPro" id="IPR025724">
    <property type="entry name" value="GAG-pre-integrase_dom"/>
</dbReference>
<proteinExistence type="predicted"/>
<dbReference type="EMBL" id="CAMAPE010000019">
    <property type="protein sequence ID" value="CAH9088060.1"/>
    <property type="molecule type" value="Genomic_DNA"/>
</dbReference>
<dbReference type="Gene3D" id="3.30.420.10">
    <property type="entry name" value="Ribonuclease H-like superfamily/Ribonuclease H"/>
    <property type="match status" value="1"/>
</dbReference>
<gene>
    <name evidence="5" type="ORF">CEURO_LOCUS10336</name>
</gene>
<dbReference type="GO" id="GO:0016787">
    <property type="term" value="F:hydrolase activity"/>
    <property type="evidence" value="ECO:0007669"/>
    <property type="project" value="UniProtKB-KW"/>
</dbReference>
<accession>A0A9P0Z3R8</accession>
<dbReference type="InterPro" id="IPR013103">
    <property type="entry name" value="RVT_2"/>
</dbReference>
<dbReference type="InterPro" id="IPR001584">
    <property type="entry name" value="Integrase_cat-core"/>
</dbReference>
<dbReference type="InterPro" id="IPR036397">
    <property type="entry name" value="RNaseH_sf"/>
</dbReference>
<evidence type="ECO:0000256" key="3">
    <source>
        <dbReference type="SAM" id="MobiDB-lite"/>
    </source>
</evidence>
<dbReference type="AlphaFoldDB" id="A0A9P0Z3R8"/>
<dbReference type="SUPFAM" id="SSF53098">
    <property type="entry name" value="Ribonuclease H-like"/>
    <property type="match status" value="1"/>
</dbReference>
<dbReference type="PANTHER" id="PTHR42648:SF22">
    <property type="entry name" value="REVERSE TRANSCRIPTASE TY1_COPIA-TYPE DOMAIN-CONTAINING PROTEIN"/>
    <property type="match status" value="1"/>
</dbReference>
<dbReference type="InterPro" id="IPR012337">
    <property type="entry name" value="RNaseH-like_sf"/>
</dbReference>
<dbReference type="Pfam" id="PF07727">
    <property type="entry name" value="RVT_2"/>
    <property type="match status" value="1"/>
</dbReference>
<evidence type="ECO:0000313" key="5">
    <source>
        <dbReference type="EMBL" id="CAH9088060.1"/>
    </source>
</evidence>
<dbReference type="PANTHER" id="PTHR42648">
    <property type="entry name" value="TRANSPOSASE, PUTATIVE-RELATED"/>
    <property type="match status" value="1"/>
</dbReference>
<evidence type="ECO:0000256" key="1">
    <source>
        <dbReference type="ARBA" id="ARBA00022723"/>
    </source>
</evidence>
<feature type="region of interest" description="Disordered" evidence="3">
    <location>
        <begin position="473"/>
        <end position="492"/>
    </location>
</feature>
<comment type="caution">
    <text evidence="5">The sequence shown here is derived from an EMBL/GenBank/DDBJ whole genome shotgun (WGS) entry which is preliminary data.</text>
</comment>
<dbReference type="GO" id="GO:0015074">
    <property type="term" value="P:DNA integration"/>
    <property type="evidence" value="ECO:0007669"/>
    <property type="project" value="InterPro"/>
</dbReference>
<feature type="domain" description="Integrase catalytic" evidence="4">
    <location>
        <begin position="117"/>
        <end position="283"/>
    </location>
</feature>
<dbReference type="PROSITE" id="PS50994">
    <property type="entry name" value="INTEGRASE"/>
    <property type="match status" value="1"/>
</dbReference>
<evidence type="ECO:0000313" key="6">
    <source>
        <dbReference type="Proteomes" id="UP001152484"/>
    </source>
</evidence>
<feature type="region of interest" description="Disordered" evidence="3">
    <location>
        <begin position="354"/>
        <end position="458"/>
    </location>
</feature>
<dbReference type="OrthoDB" id="985788at2759"/>
<reference evidence="5" key="1">
    <citation type="submission" date="2022-07" db="EMBL/GenBank/DDBJ databases">
        <authorList>
            <person name="Macas J."/>
            <person name="Novak P."/>
            <person name="Neumann P."/>
        </authorList>
    </citation>
    <scope>NUCLEOTIDE SEQUENCE</scope>
</reference>
<protein>
    <recommendedName>
        <fullName evidence="4">Integrase catalytic domain-containing protein</fullName>
    </recommendedName>
</protein>
<dbReference type="InterPro" id="IPR039537">
    <property type="entry name" value="Retrotran_Ty1/copia-like"/>
</dbReference>